<dbReference type="SMART" id="SM00460">
    <property type="entry name" value="TGc"/>
    <property type="match status" value="1"/>
</dbReference>
<comment type="caution">
    <text evidence="3">The sequence shown here is derived from an EMBL/GenBank/DDBJ whole genome shotgun (WGS) entry which is preliminary data.</text>
</comment>
<dbReference type="Pfam" id="PF01841">
    <property type="entry name" value="Transglut_core"/>
    <property type="match status" value="1"/>
</dbReference>
<dbReference type="PANTHER" id="PTHR46333:SF2">
    <property type="entry name" value="CYTOKINESIS PROTEIN 3"/>
    <property type="match status" value="1"/>
</dbReference>
<dbReference type="InterPro" id="IPR052557">
    <property type="entry name" value="CAP/Cytokinesis_protein"/>
</dbReference>
<dbReference type="Gene3D" id="3.10.620.30">
    <property type="match status" value="1"/>
</dbReference>
<name>A0A4U2Q1A3_9BACL</name>
<evidence type="ECO:0000259" key="2">
    <source>
        <dbReference type="SMART" id="SM00460"/>
    </source>
</evidence>
<reference evidence="3 4" key="1">
    <citation type="submission" date="2018-01" db="EMBL/GenBank/DDBJ databases">
        <title>Bacillales members from the olive rhizosphere are effective biological control agents against Verticillium dahliae.</title>
        <authorList>
            <person name="Gomez-Lama C."/>
            <person name="Legarda G."/>
            <person name="Ruano-Rosa D."/>
            <person name="Pizarro-Tobias P."/>
            <person name="Valverde-Corredor A."/>
            <person name="Niqui J.L."/>
            <person name="Trivino J.C."/>
            <person name="Roca A."/>
            <person name="Mercado-Blanco J."/>
        </authorList>
    </citation>
    <scope>NUCLEOTIDE SEQUENCE [LARGE SCALE GENOMIC DNA]</scope>
    <source>
        <strain evidence="3 4">PIC167</strain>
    </source>
</reference>
<proteinExistence type="predicted"/>
<dbReference type="InterPro" id="IPR038765">
    <property type="entry name" value="Papain-like_cys_pep_sf"/>
</dbReference>
<feature type="chain" id="PRO_5020545297" evidence="1">
    <location>
        <begin position="26"/>
        <end position="268"/>
    </location>
</feature>
<protein>
    <submittedName>
        <fullName evidence="3">Transglutaminase</fullName>
    </submittedName>
</protein>
<evidence type="ECO:0000256" key="1">
    <source>
        <dbReference type="SAM" id="SignalP"/>
    </source>
</evidence>
<dbReference type="GO" id="GO:0005737">
    <property type="term" value="C:cytoplasm"/>
    <property type="evidence" value="ECO:0007669"/>
    <property type="project" value="TreeGrafter"/>
</dbReference>
<feature type="domain" description="Transglutaminase-like" evidence="2">
    <location>
        <begin position="185"/>
        <end position="242"/>
    </location>
</feature>
<feature type="signal peptide" evidence="1">
    <location>
        <begin position="1"/>
        <end position="25"/>
    </location>
</feature>
<dbReference type="InterPro" id="IPR002931">
    <property type="entry name" value="Transglutaminase-like"/>
</dbReference>
<keyword evidence="1" id="KW-0732">Signal</keyword>
<sequence>MRKMSCFLLILVFLLSIPLHTTAFAAESQAWLNQNNVNHGIVSIRYPVNSNVKTKIVITKDAEKYSYYLNSSKPEEAFALQMGNGNYNIRLLEQLTGNQYKVIGEETVQLNLNDSKTIYLNSIQNIDWSDTNQAIRKAKELTKGATTDDEKVKRIYEYVISHIKYDSNQPFTLSTDYLPQIDRTLVSQKDICYGYASLFAAMLRSVDVPTKLVMGESSYVKTYHAWNEVNINNQWVIIDTTVDAALKEGKQKFAMAKEPSKYTKTKQY</sequence>
<organism evidence="3 4">
    <name type="scientific">Paenibacillus terrae</name>
    <dbReference type="NCBI Taxonomy" id="159743"/>
    <lineage>
        <taxon>Bacteria</taxon>
        <taxon>Bacillati</taxon>
        <taxon>Bacillota</taxon>
        <taxon>Bacilli</taxon>
        <taxon>Bacillales</taxon>
        <taxon>Paenibacillaceae</taxon>
        <taxon>Paenibacillus</taxon>
    </lineage>
</organism>
<evidence type="ECO:0000313" key="4">
    <source>
        <dbReference type="Proteomes" id="UP000308114"/>
    </source>
</evidence>
<dbReference type="PANTHER" id="PTHR46333">
    <property type="entry name" value="CYTOKINESIS PROTEIN 3"/>
    <property type="match status" value="1"/>
</dbReference>
<gene>
    <name evidence="3" type="ORF">C1I60_08605</name>
</gene>
<dbReference type="AlphaFoldDB" id="A0A4U2Q1A3"/>
<accession>A0A4U2Q1A3</accession>
<dbReference type="EMBL" id="PNXQ01000010">
    <property type="protein sequence ID" value="TKH44880.1"/>
    <property type="molecule type" value="Genomic_DNA"/>
</dbReference>
<dbReference type="Proteomes" id="UP000308114">
    <property type="component" value="Unassembled WGS sequence"/>
</dbReference>
<dbReference type="SUPFAM" id="SSF54001">
    <property type="entry name" value="Cysteine proteinases"/>
    <property type="match status" value="1"/>
</dbReference>
<evidence type="ECO:0000313" key="3">
    <source>
        <dbReference type="EMBL" id="TKH44880.1"/>
    </source>
</evidence>